<keyword evidence="4 9" id="KW-1003">Cell membrane</keyword>
<dbReference type="PANTHER" id="PTHR34308">
    <property type="entry name" value="COBALAMIN BIOSYNTHESIS PROTEIN CBIB"/>
    <property type="match status" value="1"/>
</dbReference>
<comment type="caution">
    <text evidence="10">The sequence shown here is derived from an EMBL/GenBank/DDBJ whole genome shotgun (WGS) entry which is preliminary data.</text>
</comment>
<dbReference type="GO" id="GO:0005886">
    <property type="term" value="C:plasma membrane"/>
    <property type="evidence" value="ECO:0007669"/>
    <property type="project" value="UniProtKB-SubCell"/>
</dbReference>
<evidence type="ECO:0000256" key="2">
    <source>
        <dbReference type="ARBA" id="ARBA00004953"/>
    </source>
</evidence>
<dbReference type="EMBL" id="PPPD01000004">
    <property type="protein sequence ID" value="PNY79370.1"/>
    <property type="molecule type" value="Genomic_DNA"/>
</dbReference>
<dbReference type="Proteomes" id="UP000236379">
    <property type="component" value="Unassembled WGS sequence"/>
</dbReference>
<evidence type="ECO:0000256" key="7">
    <source>
        <dbReference type="ARBA" id="ARBA00022989"/>
    </source>
</evidence>
<comment type="function">
    <text evidence="9">Converts cobyric acid to cobinamide by the addition of aminopropanol on the F carboxylic group.</text>
</comment>
<comment type="pathway">
    <text evidence="2 9">Cofactor biosynthesis; adenosylcobalamin biosynthesis.</text>
</comment>
<evidence type="ECO:0000313" key="10">
    <source>
        <dbReference type="EMBL" id="PNY79370.1"/>
    </source>
</evidence>
<protein>
    <recommendedName>
        <fullName evidence="9">Cobalamin biosynthesis protein CobD</fullName>
    </recommendedName>
</protein>
<dbReference type="Pfam" id="PF03186">
    <property type="entry name" value="CobD_Cbib"/>
    <property type="match status" value="1"/>
</dbReference>
<evidence type="ECO:0000256" key="4">
    <source>
        <dbReference type="ARBA" id="ARBA00022475"/>
    </source>
</evidence>
<dbReference type="GO" id="GO:0009236">
    <property type="term" value="P:cobalamin biosynthetic process"/>
    <property type="evidence" value="ECO:0007669"/>
    <property type="project" value="UniProtKB-UniRule"/>
</dbReference>
<keyword evidence="8 9" id="KW-0472">Membrane</keyword>
<dbReference type="InterPro" id="IPR004485">
    <property type="entry name" value="Cobalamin_biosynth_CobD/CbiB"/>
</dbReference>
<gene>
    <name evidence="9 10" type="primary">cobD</name>
    <name evidence="10" type="ORF">CVO96_19800</name>
</gene>
<organism evidence="10 11">
    <name type="scientific">Deinococcus koreensis</name>
    <dbReference type="NCBI Taxonomy" id="2054903"/>
    <lineage>
        <taxon>Bacteria</taxon>
        <taxon>Thermotogati</taxon>
        <taxon>Deinococcota</taxon>
        <taxon>Deinococci</taxon>
        <taxon>Deinococcales</taxon>
        <taxon>Deinococcaceae</taxon>
        <taxon>Deinococcus</taxon>
    </lineage>
</organism>
<dbReference type="AlphaFoldDB" id="A0A2K3US89"/>
<evidence type="ECO:0000256" key="3">
    <source>
        <dbReference type="ARBA" id="ARBA00006263"/>
    </source>
</evidence>
<keyword evidence="6 9" id="KW-0812">Transmembrane</keyword>
<dbReference type="OrthoDB" id="9811967at2"/>
<comment type="subcellular location">
    <subcellularLocation>
        <location evidence="1 9">Cell membrane</location>
        <topology evidence="1 9">Multi-pass membrane protein</topology>
    </subcellularLocation>
</comment>
<dbReference type="GO" id="GO:0048472">
    <property type="term" value="F:threonine-phosphate decarboxylase activity"/>
    <property type="evidence" value="ECO:0007669"/>
    <property type="project" value="InterPro"/>
</dbReference>
<evidence type="ECO:0000256" key="5">
    <source>
        <dbReference type="ARBA" id="ARBA00022573"/>
    </source>
</evidence>
<dbReference type="PANTHER" id="PTHR34308:SF1">
    <property type="entry name" value="COBALAMIN BIOSYNTHESIS PROTEIN CBIB"/>
    <property type="match status" value="1"/>
</dbReference>
<evidence type="ECO:0000256" key="1">
    <source>
        <dbReference type="ARBA" id="ARBA00004651"/>
    </source>
</evidence>
<dbReference type="GO" id="GO:0015420">
    <property type="term" value="F:ABC-type vitamin B12 transporter activity"/>
    <property type="evidence" value="ECO:0007669"/>
    <property type="project" value="UniProtKB-UniRule"/>
</dbReference>
<comment type="similarity">
    <text evidence="3 9">Belongs to the CobD/CbiB family.</text>
</comment>
<dbReference type="UniPathway" id="UPA00148"/>
<evidence type="ECO:0000256" key="8">
    <source>
        <dbReference type="ARBA" id="ARBA00023136"/>
    </source>
</evidence>
<keyword evidence="7 9" id="KW-1133">Transmembrane helix</keyword>
<keyword evidence="5 9" id="KW-0169">Cobalamin biosynthesis</keyword>
<keyword evidence="11" id="KW-1185">Reference proteome</keyword>
<reference evidence="10 11" key="1">
    <citation type="submission" date="2018-01" db="EMBL/GenBank/DDBJ databases">
        <title>Deinococcus koreensis sp. nov., a radiation-resistant bacterium isolated from river water.</title>
        <authorList>
            <person name="Choi A."/>
        </authorList>
    </citation>
    <scope>NUCLEOTIDE SEQUENCE [LARGE SCALE GENOMIC DNA]</scope>
    <source>
        <strain evidence="10 11">SJW1-2</strain>
    </source>
</reference>
<evidence type="ECO:0000256" key="6">
    <source>
        <dbReference type="ARBA" id="ARBA00022692"/>
    </source>
</evidence>
<dbReference type="HAMAP" id="MF_00024">
    <property type="entry name" value="CobD_CbiB"/>
    <property type="match status" value="1"/>
</dbReference>
<evidence type="ECO:0000256" key="9">
    <source>
        <dbReference type="HAMAP-Rule" id="MF_00024"/>
    </source>
</evidence>
<evidence type="ECO:0000313" key="11">
    <source>
        <dbReference type="Proteomes" id="UP000236379"/>
    </source>
</evidence>
<accession>A0A2K3US89</accession>
<proteinExistence type="inferred from homology"/>
<name>A0A2K3US89_9DEIO</name>
<sequence>MRTRPGSARRRASSTEVLRPTPRRALLLALALDTLGEPPAHAHPVVWMGSFLKAARIQWRATTPTGQLAEGAAGWALGTLLSGGAGVLASRLPWPVQGVLLKPLLARRALFTAVEDVHGALEAGDLPEARRLLSWHLVSRDTATLDASGVAGAALASLAENLSDSVVAPLLAARAGGLGVAAAYRFTNTADAMWGYRTPELTWAGKAAAHADDLLNVVPARLTALCALLAAGGRGWRVWARDRRVTPSPNGGHPMSAFAGALNVRLEKRGVYVLNAAGRPPAPTDLLRALVLARRTLVLAAACALWPGTSRTS</sequence>
<dbReference type="NCBIfam" id="TIGR00380">
    <property type="entry name" value="cobal_cbiB"/>
    <property type="match status" value="1"/>
</dbReference>